<evidence type="ECO:0000313" key="5">
    <source>
        <dbReference type="Proteomes" id="UP000682403"/>
    </source>
</evidence>
<evidence type="ECO:0000256" key="2">
    <source>
        <dbReference type="RuleBase" id="RU003616"/>
    </source>
</evidence>
<accession>A0ABS5LF33</accession>
<dbReference type="Pfam" id="PF00011">
    <property type="entry name" value="HSP20"/>
    <property type="match status" value="1"/>
</dbReference>
<evidence type="ECO:0000256" key="1">
    <source>
        <dbReference type="PROSITE-ProRule" id="PRU00285"/>
    </source>
</evidence>
<evidence type="ECO:0000313" key="4">
    <source>
        <dbReference type="EMBL" id="MBS2969362.1"/>
    </source>
</evidence>
<dbReference type="EMBL" id="JAGVRK010000001">
    <property type="protein sequence ID" value="MBS2969362.1"/>
    <property type="molecule type" value="Genomic_DNA"/>
</dbReference>
<feature type="domain" description="SHSP" evidence="3">
    <location>
        <begin position="43"/>
        <end position="146"/>
    </location>
</feature>
<proteinExistence type="inferred from homology"/>
<dbReference type="InterPro" id="IPR002068">
    <property type="entry name" value="A-crystallin/Hsp20_dom"/>
</dbReference>
<protein>
    <submittedName>
        <fullName evidence="4">Hsp20/alpha crystallin family protein</fullName>
    </submittedName>
</protein>
<name>A0ABS5LF33_9BACI</name>
<gene>
    <name evidence="4" type="ORF">J9317_11355</name>
</gene>
<dbReference type="Gene3D" id="2.60.40.790">
    <property type="match status" value="1"/>
</dbReference>
<dbReference type="SUPFAM" id="SSF49764">
    <property type="entry name" value="HSP20-like chaperones"/>
    <property type="match status" value="1"/>
</dbReference>
<comment type="caution">
    <text evidence="4">The sequence shown here is derived from an EMBL/GenBank/DDBJ whole genome shotgun (WGS) entry which is preliminary data.</text>
</comment>
<keyword evidence="5" id="KW-1185">Reference proteome</keyword>
<dbReference type="Proteomes" id="UP000682403">
    <property type="component" value="Unassembled WGS sequence"/>
</dbReference>
<sequence length="146" mass="16688">MDDKNKKNQTPELLGFDLDLSKAVDHFFHSSPVKHFLRQFEEALLQNASFPYIDMQAFETEDEVIVEASLPPVTLNDIDIEVSGRTLTLEIDHKVQHSASKEEAYYSQSTTYSHFSRSVYLPAEADDSQMITALHEGKLIIRMPKK</sequence>
<dbReference type="PROSITE" id="PS01031">
    <property type="entry name" value="SHSP"/>
    <property type="match status" value="1"/>
</dbReference>
<dbReference type="RefSeq" id="WP_211558679.1">
    <property type="nucleotide sequence ID" value="NZ_JAGVRK010000001.1"/>
</dbReference>
<dbReference type="CDD" id="cd06464">
    <property type="entry name" value="ACD_sHsps-like"/>
    <property type="match status" value="1"/>
</dbReference>
<organism evidence="4 5">
    <name type="scientific">Metabacillus flavus</name>
    <dbReference type="NCBI Taxonomy" id="2823519"/>
    <lineage>
        <taxon>Bacteria</taxon>
        <taxon>Bacillati</taxon>
        <taxon>Bacillota</taxon>
        <taxon>Bacilli</taxon>
        <taxon>Bacillales</taxon>
        <taxon>Bacillaceae</taxon>
        <taxon>Metabacillus</taxon>
    </lineage>
</organism>
<evidence type="ECO:0000259" key="3">
    <source>
        <dbReference type="PROSITE" id="PS01031"/>
    </source>
</evidence>
<comment type="similarity">
    <text evidence="1 2">Belongs to the small heat shock protein (HSP20) family.</text>
</comment>
<reference evidence="4 5" key="1">
    <citation type="submission" date="2021-04" db="EMBL/GenBank/DDBJ databases">
        <title>Metabacillus sp. strain KIGAM252 whole genome sequence.</title>
        <authorList>
            <person name="Seo M.-J."/>
            <person name="Cho E.-S."/>
            <person name="Hwang C.Y."/>
            <person name="Yoon D.J."/>
        </authorList>
    </citation>
    <scope>NUCLEOTIDE SEQUENCE [LARGE SCALE GENOMIC DNA]</scope>
    <source>
        <strain evidence="4 5">KIGAM252</strain>
    </source>
</reference>
<dbReference type="InterPro" id="IPR008978">
    <property type="entry name" value="HSP20-like_chaperone"/>
</dbReference>